<protein>
    <submittedName>
        <fullName evidence="1">Uncharacterized protein</fullName>
    </submittedName>
</protein>
<sequence length="52" mass="6364">MNEAYLEVDFKKYCKTCKHKELGEQFDPCNECLDYGYNLNSRKPIRWEEKKK</sequence>
<dbReference type="AlphaFoldDB" id="A0AA37N4H6"/>
<comment type="caution">
    <text evidence="1">The sequence shown here is derived from an EMBL/GenBank/DDBJ whole genome shotgun (WGS) entry which is preliminary data.</text>
</comment>
<name>A0AA37N4H6_9FIRM</name>
<gene>
    <name evidence="1" type="ORF">CE91St55_43760</name>
</gene>
<proteinExistence type="predicted"/>
<dbReference type="Proteomes" id="UP001055091">
    <property type="component" value="Unassembled WGS sequence"/>
</dbReference>
<evidence type="ECO:0000313" key="1">
    <source>
        <dbReference type="EMBL" id="GKH02395.1"/>
    </source>
</evidence>
<dbReference type="EMBL" id="BQNJ01000002">
    <property type="protein sequence ID" value="GKH02395.1"/>
    <property type="molecule type" value="Genomic_DNA"/>
</dbReference>
<evidence type="ECO:0000313" key="2">
    <source>
        <dbReference type="Proteomes" id="UP001055091"/>
    </source>
</evidence>
<accession>A0AA37N4H6</accession>
<organism evidence="1 2">
    <name type="scientific">Hungatella hathewayi</name>
    <dbReference type="NCBI Taxonomy" id="154046"/>
    <lineage>
        <taxon>Bacteria</taxon>
        <taxon>Bacillati</taxon>
        <taxon>Bacillota</taxon>
        <taxon>Clostridia</taxon>
        <taxon>Lachnospirales</taxon>
        <taxon>Lachnospiraceae</taxon>
        <taxon>Hungatella</taxon>
    </lineage>
</organism>
<reference evidence="1" key="1">
    <citation type="submission" date="2022-01" db="EMBL/GenBank/DDBJ databases">
        <title>Novel bile acid biosynthetic pathways are enriched in the microbiome of centenarians.</title>
        <authorList>
            <person name="Sato Y."/>
            <person name="Atarashi K."/>
            <person name="Plichta R.D."/>
            <person name="Arai Y."/>
            <person name="Sasajima S."/>
            <person name="Kearney M.S."/>
            <person name="Suda W."/>
            <person name="Takeshita K."/>
            <person name="Sasaki T."/>
            <person name="Okamoto S."/>
            <person name="Skelly N.A."/>
            <person name="Okamura Y."/>
            <person name="Vlamakis H."/>
            <person name="Li Y."/>
            <person name="Tanoue T."/>
            <person name="Takei H."/>
            <person name="Nittono H."/>
            <person name="Narushima S."/>
            <person name="Irie J."/>
            <person name="Itoh H."/>
            <person name="Moriya K."/>
            <person name="Sugiura Y."/>
            <person name="Suematsu M."/>
            <person name="Moritoki N."/>
            <person name="Shibata S."/>
            <person name="Littman R.D."/>
            <person name="Fischbach A.M."/>
            <person name="Uwamino Y."/>
            <person name="Inoue T."/>
            <person name="Honda A."/>
            <person name="Hattori M."/>
            <person name="Murai T."/>
            <person name="Xavier J.R."/>
            <person name="Hirose N."/>
            <person name="Honda K."/>
        </authorList>
    </citation>
    <scope>NUCLEOTIDE SEQUENCE</scope>
    <source>
        <strain evidence="1">CE91-St55</strain>
    </source>
</reference>